<feature type="domain" description="Enoyl reductase (ER)" evidence="5">
    <location>
        <begin position="7"/>
        <end position="328"/>
    </location>
</feature>
<dbReference type="InterPro" id="IPR011032">
    <property type="entry name" value="GroES-like_sf"/>
</dbReference>
<dbReference type="InterPro" id="IPR020843">
    <property type="entry name" value="ER"/>
</dbReference>
<evidence type="ECO:0000313" key="7">
    <source>
        <dbReference type="Proteomes" id="UP000502706"/>
    </source>
</evidence>
<proteinExistence type="inferred from homology"/>
<dbReference type="Gene3D" id="3.90.180.10">
    <property type="entry name" value="Medium-chain alcohol dehydrogenases, catalytic domain"/>
    <property type="match status" value="1"/>
</dbReference>
<dbReference type="EMBL" id="CP045121">
    <property type="protein sequence ID" value="QIN80033.1"/>
    <property type="molecule type" value="Genomic_DNA"/>
</dbReference>
<sequence>MKAAVLEAPKRLVIKDVDEPECGEHEALIEVQASGVCGSDVHTYLGHHPFRKPPVTLGHEVAGEIIRVGDAVEGLKVGDRVAVEPHIYCGECEFCARGFVNLCRNKRVPGVGWAGTFSERIAAPEGVLHKLADGVSYEEGAMLEPLAVAYRAFRTGGIGAESRVAVLGAGAIGSLVARLCGWAGVSELMVTDVKDYNLDFVSSLGPCTPVNAAEADTVEKGLDLTDGAGFDAVVVTSGSRGSMTEAVKLCKPRGVVVAIALYPGEIPFDANLLVTREITAQGCLTYTSGDFGDVAKLVNDGEIDLEPFITERIGLEEAPDLFGRIEGA</sequence>
<dbReference type="RefSeq" id="WP_166397708.1">
    <property type="nucleotide sequence ID" value="NZ_CP045121.1"/>
</dbReference>
<evidence type="ECO:0000256" key="4">
    <source>
        <dbReference type="RuleBase" id="RU361277"/>
    </source>
</evidence>
<keyword evidence="2 4" id="KW-0862">Zinc</keyword>
<dbReference type="SMART" id="SM00829">
    <property type="entry name" value="PKS_ER"/>
    <property type="match status" value="1"/>
</dbReference>
<evidence type="ECO:0000256" key="2">
    <source>
        <dbReference type="ARBA" id="ARBA00022833"/>
    </source>
</evidence>
<dbReference type="AlphaFoldDB" id="A0A6G8Q0P4"/>
<evidence type="ECO:0000256" key="3">
    <source>
        <dbReference type="ARBA" id="ARBA00023002"/>
    </source>
</evidence>
<accession>A0A6G8Q0P4</accession>
<dbReference type="GO" id="GO:0016491">
    <property type="term" value="F:oxidoreductase activity"/>
    <property type="evidence" value="ECO:0007669"/>
    <property type="project" value="UniProtKB-KW"/>
</dbReference>
<dbReference type="InterPro" id="IPR013149">
    <property type="entry name" value="ADH-like_C"/>
</dbReference>
<evidence type="ECO:0000256" key="1">
    <source>
        <dbReference type="ARBA" id="ARBA00022723"/>
    </source>
</evidence>
<dbReference type="PROSITE" id="PS00059">
    <property type="entry name" value="ADH_ZINC"/>
    <property type="match status" value="1"/>
</dbReference>
<dbReference type="SUPFAM" id="SSF51735">
    <property type="entry name" value="NAD(P)-binding Rossmann-fold domains"/>
    <property type="match status" value="1"/>
</dbReference>
<dbReference type="InterPro" id="IPR013154">
    <property type="entry name" value="ADH-like_N"/>
</dbReference>
<dbReference type="Pfam" id="PF08240">
    <property type="entry name" value="ADH_N"/>
    <property type="match status" value="1"/>
</dbReference>
<keyword evidence="3" id="KW-0560">Oxidoreductase</keyword>
<protein>
    <submittedName>
        <fullName evidence="6">Alcohol dehydrogenase catalytic domain-containing protein</fullName>
    </submittedName>
</protein>
<dbReference type="PANTHER" id="PTHR43401:SF2">
    <property type="entry name" value="L-THREONINE 3-DEHYDROGENASE"/>
    <property type="match status" value="1"/>
</dbReference>
<dbReference type="Pfam" id="PF00107">
    <property type="entry name" value="ADH_zinc_N"/>
    <property type="match status" value="1"/>
</dbReference>
<name>A0A6G8Q0P4_9ACTN</name>
<comment type="similarity">
    <text evidence="4">Belongs to the zinc-containing alcohol dehydrogenase family.</text>
</comment>
<keyword evidence="7" id="KW-1185">Reference proteome</keyword>
<dbReference type="InterPro" id="IPR002328">
    <property type="entry name" value="ADH_Zn_CS"/>
</dbReference>
<reference evidence="6 7" key="1">
    <citation type="submission" date="2019-10" db="EMBL/GenBank/DDBJ databases">
        <title>Rubrobacter sp nov SCSIO 52915 isolated from a deep-sea sediment in the South China Sea.</title>
        <authorList>
            <person name="Chen R.W."/>
        </authorList>
    </citation>
    <scope>NUCLEOTIDE SEQUENCE [LARGE SCALE GENOMIC DNA]</scope>
    <source>
        <strain evidence="6 7">SCSIO 52915</strain>
    </source>
</reference>
<organism evidence="6 7">
    <name type="scientific">Rubrobacter marinus</name>
    <dbReference type="NCBI Taxonomy" id="2653852"/>
    <lineage>
        <taxon>Bacteria</taxon>
        <taxon>Bacillati</taxon>
        <taxon>Actinomycetota</taxon>
        <taxon>Rubrobacteria</taxon>
        <taxon>Rubrobacterales</taxon>
        <taxon>Rubrobacteraceae</taxon>
        <taxon>Rubrobacter</taxon>
    </lineage>
</organism>
<dbReference type="PANTHER" id="PTHR43401">
    <property type="entry name" value="L-THREONINE 3-DEHYDROGENASE"/>
    <property type="match status" value="1"/>
</dbReference>
<gene>
    <name evidence="6" type="ORF">GBA65_17565</name>
</gene>
<evidence type="ECO:0000313" key="6">
    <source>
        <dbReference type="EMBL" id="QIN80033.1"/>
    </source>
</evidence>
<dbReference type="InterPro" id="IPR036291">
    <property type="entry name" value="NAD(P)-bd_dom_sf"/>
</dbReference>
<dbReference type="SUPFAM" id="SSF50129">
    <property type="entry name" value="GroES-like"/>
    <property type="match status" value="1"/>
</dbReference>
<dbReference type="Gene3D" id="3.40.50.720">
    <property type="entry name" value="NAD(P)-binding Rossmann-like Domain"/>
    <property type="match status" value="1"/>
</dbReference>
<keyword evidence="1 4" id="KW-0479">Metal-binding</keyword>
<dbReference type="InterPro" id="IPR050129">
    <property type="entry name" value="Zn_alcohol_dh"/>
</dbReference>
<dbReference type="KEGG" id="rmar:GBA65_17565"/>
<evidence type="ECO:0000259" key="5">
    <source>
        <dbReference type="SMART" id="SM00829"/>
    </source>
</evidence>
<dbReference type="Proteomes" id="UP000502706">
    <property type="component" value="Chromosome"/>
</dbReference>
<comment type="cofactor">
    <cofactor evidence="4">
        <name>Zn(2+)</name>
        <dbReference type="ChEBI" id="CHEBI:29105"/>
    </cofactor>
</comment>
<dbReference type="GO" id="GO:0008270">
    <property type="term" value="F:zinc ion binding"/>
    <property type="evidence" value="ECO:0007669"/>
    <property type="project" value="InterPro"/>
</dbReference>